<dbReference type="Proteomes" id="UP000753961">
    <property type="component" value="Unassembled WGS sequence"/>
</dbReference>
<evidence type="ECO:0000313" key="2">
    <source>
        <dbReference type="Proteomes" id="UP000753961"/>
    </source>
</evidence>
<dbReference type="AlphaFoldDB" id="A0A953HYI6"/>
<name>A0A953HYI6_9BACT</name>
<dbReference type="PANTHER" id="PTHR12475">
    <property type="match status" value="1"/>
</dbReference>
<evidence type="ECO:0000313" key="1">
    <source>
        <dbReference type="EMBL" id="MBY5960123.1"/>
    </source>
</evidence>
<organism evidence="1 2">
    <name type="scientific">Membranihabitans marinus</name>
    <dbReference type="NCBI Taxonomy" id="1227546"/>
    <lineage>
        <taxon>Bacteria</taxon>
        <taxon>Pseudomonadati</taxon>
        <taxon>Bacteroidota</taxon>
        <taxon>Saprospiria</taxon>
        <taxon>Saprospirales</taxon>
        <taxon>Saprospiraceae</taxon>
        <taxon>Membranihabitans</taxon>
    </lineage>
</organism>
<protein>
    <submittedName>
        <fullName evidence="1">Thioesterase family protein</fullName>
    </submittedName>
</protein>
<reference evidence="1" key="1">
    <citation type="submission" date="2021-06" db="EMBL/GenBank/DDBJ databases">
        <title>44 bacteria genomes isolated from Dapeng, Shenzhen.</title>
        <authorList>
            <person name="Zheng W."/>
            <person name="Yu S."/>
            <person name="Huang Y."/>
        </authorList>
    </citation>
    <scope>NUCLEOTIDE SEQUENCE</scope>
    <source>
        <strain evidence="1">DP5N28-2</strain>
    </source>
</reference>
<gene>
    <name evidence="1" type="ORF">KUV50_18365</name>
</gene>
<dbReference type="PANTHER" id="PTHR12475:SF4">
    <property type="entry name" value="PROTEIN THEM6"/>
    <property type="match status" value="1"/>
</dbReference>
<dbReference type="Pfam" id="PF13279">
    <property type="entry name" value="4HBT_2"/>
    <property type="match status" value="1"/>
</dbReference>
<accession>A0A953HYI6</accession>
<keyword evidence="2" id="KW-1185">Reference proteome</keyword>
<dbReference type="EMBL" id="JAHVHU010000023">
    <property type="protein sequence ID" value="MBY5960123.1"/>
    <property type="molecule type" value="Genomic_DNA"/>
</dbReference>
<dbReference type="Gene3D" id="3.10.129.10">
    <property type="entry name" value="Hotdog Thioesterase"/>
    <property type="match status" value="1"/>
</dbReference>
<proteinExistence type="predicted"/>
<comment type="caution">
    <text evidence="1">The sequence shown here is derived from an EMBL/GenBank/DDBJ whole genome shotgun (WGS) entry which is preliminary data.</text>
</comment>
<sequence>MFYYWYRVSRILLARNFQKQVDIQTELSRKFTVRLLDCDGMRVMTASQYAAYMDFIRWEMIARSRLYQEIVLKGLAPTLGSQKIIYRKPLKRWTSFTLKLRTAGWDEKWIYHIHQFEQKGEIKAVGVTKALIWKKDKPQLLQHILKKIGVQDLHNPPPDWVSHLFQHDGDILSGRLE</sequence>
<dbReference type="RefSeq" id="WP_222581671.1">
    <property type="nucleotide sequence ID" value="NZ_JAHVHU010000023.1"/>
</dbReference>
<dbReference type="InterPro" id="IPR051490">
    <property type="entry name" value="THEM6_lcsJ_thioesterase"/>
</dbReference>
<dbReference type="SUPFAM" id="SSF54637">
    <property type="entry name" value="Thioesterase/thiol ester dehydrase-isomerase"/>
    <property type="match status" value="1"/>
</dbReference>
<dbReference type="InterPro" id="IPR029069">
    <property type="entry name" value="HotDog_dom_sf"/>
</dbReference>
<dbReference type="CDD" id="cd00586">
    <property type="entry name" value="4HBT"/>
    <property type="match status" value="1"/>
</dbReference>